<dbReference type="PANTHER" id="PTHR32295">
    <property type="entry name" value="IQ-DOMAIN 5-RELATED"/>
    <property type="match status" value="1"/>
</dbReference>
<gene>
    <name evidence="6" type="ORF">CJ030_MR7G016728</name>
</gene>
<evidence type="ECO:0000256" key="1">
    <source>
        <dbReference type="ARBA" id="ARBA00022860"/>
    </source>
</evidence>
<evidence type="ECO:0000256" key="2">
    <source>
        <dbReference type="ARBA" id="ARBA00024341"/>
    </source>
</evidence>
<dbReference type="EMBL" id="RXIC02000025">
    <property type="protein sequence ID" value="KAB1205084.1"/>
    <property type="molecule type" value="Genomic_DNA"/>
</dbReference>
<organism evidence="6 7">
    <name type="scientific">Morella rubra</name>
    <name type="common">Chinese bayberry</name>
    <dbReference type="NCBI Taxonomy" id="262757"/>
    <lineage>
        <taxon>Eukaryota</taxon>
        <taxon>Viridiplantae</taxon>
        <taxon>Streptophyta</taxon>
        <taxon>Embryophyta</taxon>
        <taxon>Tracheophyta</taxon>
        <taxon>Spermatophyta</taxon>
        <taxon>Magnoliopsida</taxon>
        <taxon>eudicotyledons</taxon>
        <taxon>Gunneridae</taxon>
        <taxon>Pentapetalae</taxon>
        <taxon>rosids</taxon>
        <taxon>fabids</taxon>
        <taxon>Fagales</taxon>
        <taxon>Myricaceae</taxon>
        <taxon>Morella</taxon>
    </lineage>
</organism>
<keyword evidence="1" id="KW-0112">Calmodulin-binding</keyword>
<feature type="region of interest" description="Disordered" evidence="4">
    <location>
        <begin position="195"/>
        <end position="320"/>
    </location>
</feature>
<evidence type="ECO:0000259" key="5">
    <source>
        <dbReference type="Pfam" id="PF13178"/>
    </source>
</evidence>
<feature type="coiled-coil region" evidence="3">
    <location>
        <begin position="67"/>
        <end position="94"/>
    </location>
</feature>
<feature type="compositionally biased region" description="Polar residues" evidence="4">
    <location>
        <begin position="275"/>
        <end position="289"/>
    </location>
</feature>
<dbReference type="PROSITE" id="PS50096">
    <property type="entry name" value="IQ"/>
    <property type="match status" value="1"/>
</dbReference>
<keyword evidence="7" id="KW-1185">Reference proteome</keyword>
<evidence type="ECO:0000256" key="4">
    <source>
        <dbReference type="SAM" id="MobiDB-lite"/>
    </source>
</evidence>
<dbReference type="Proteomes" id="UP000516437">
    <property type="component" value="Chromosome 7"/>
</dbReference>
<dbReference type="InterPro" id="IPR025064">
    <property type="entry name" value="DUF4005"/>
</dbReference>
<reference evidence="6 7" key="1">
    <citation type="journal article" date="2019" name="Plant Biotechnol. J.">
        <title>The red bayberry genome and genetic basis of sex determination.</title>
        <authorList>
            <person name="Jia H.M."/>
            <person name="Jia H.J."/>
            <person name="Cai Q.L."/>
            <person name="Wang Y."/>
            <person name="Zhao H.B."/>
            <person name="Yang W.F."/>
            <person name="Wang G.Y."/>
            <person name="Li Y.H."/>
            <person name="Zhan D.L."/>
            <person name="Shen Y.T."/>
            <person name="Niu Q.F."/>
            <person name="Chang L."/>
            <person name="Qiu J."/>
            <person name="Zhao L."/>
            <person name="Xie H.B."/>
            <person name="Fu W.Y."/>
            <person name="Jin J."/>
            <person name="Li X.W."/>
            <person name="Jiao Y."/>
            <person name="Zhou C.C."/>
            <person name="Tu T."/>
            <person name="Chai C.Y."/>
            <person name="Gao J.L."/>
            <person name="Fan L.J."/>
            <person name="van de Weg E."/>
            <person name="Wang J.Y."/>
            <person name="Gao Z.S."/>
        </authorList>
    </citation>
    <scope>NUCLEOTIDE SEQUENCE [LARGE SCALE GENOMIC DNA]</scope>
    <source>
        <tissue evidence="6">Leaves</tissue>
    </source>
</reference>
<evidence type="ECO:0000313" key="7">
    <source>
        <dbReference type="Proteomes" id="UP000516437"/>
    </source>
</evidence>
<dbReference type="GO" id="GO:0005516">
    <property type="term" value="F:calmodulin binding"/>
    <property type="evidence" value="ECO:0007669"/>
    <property type="project" value="UniProtKB-KW"/>
</dbReference>
<dbReference type="OrthoDB" id="1915057at2759"/>
<comment type="similarity">
    <text evidence="2">Belongs to the IQD family.</text>
</comment>
<keyword evidence="3" id="KW-0175">Coiled coil</keyword>
<evidence type="ECO:0000313" key="6">
    <source>
        <dbReference type="EMBL" id="KAB1205084.1"/>
    </source>
</evidence>
<feature type="domain" description="DUF4005" evidence="5">
    <location>
        <begin position="203"/>
        <end position="270"/>
    </location>
</feature>
<feature type="compositionally biased region" description="Polar residues" evidence="4">
    <location>
        <begin position="210"/>
        <end position="255"/>
    </location>
</feature>
<protein>
    <submittedName>
        <fullName evidence="6">Protein IQ-DOMAIN 14</fullName>
    </submittedName>
</protein>
<evidence type="ECO:0000256" key="3">
    <source>
        <dbReference type="SAM" id="Coils"/>
    </source>
</evidence>
<proteinExistence type="inferred from homology"/>
<comment type="caution">
    <text evidence="6">The sequence shown here is derived from an EMBL/GenBank/DDBJ whole genome shotgun (WGS) entry which is preliminary data.</text>
</comment>
<sequence>MGKKGGSWISSVKKVFKLSPNKDLPDRKARRALRALKGLVRLQALVRGHNVRKQAQMTMRCMQALVRVQARVRARRLQLTHEKLQKKVEEEQRGVEEEEPKLKSPLRRYDMEGWDNRRQSTKKIEENASRRHDAVMKRERALAYAYSYQPYHARNTGHQETPYMALPTTTATTTTTTVTDDVSEKTVEMDIHAHSMLNRDSPESGPYLTKQRQVSSNNVPSYMAPTQSAKAKVRNQGSSKQLSLNVPQWNPSTRRVSVAESGCDSTSSGGGTATYQAPRSPSPKNNGSRLQARRPTGCSPNSHGPDDWPLAGHAWRHDFG</sequence>
<accession>A0A6A1UXA7</accession>
<name>A0A6A1UXA7_9ROSI</name>
<dbReference type="Pfam" id="PF13178">
    <property type="entry name" value="DUF4005"/>
    <property type="match status" value="1"/>
</dbReference>
<dbReference type="AlphaFoldDB" id="A0A6A1UXA7"/>
<dbReference type="PANTHER" id="PTHR32295:SF33">
    <property type="entry name" value="PROTEIN IQ-DOMAIN 21"/>
    <property type="match status" value="1"/>
</dbReference>